<feature type="transmembrane region" description="Helical" evidence="1">
    <location>
        <begin position="6"/>
        <end position="30"/>
    </location>
</feature>
<dbReference type="EMBL" id="CAFBMK010000195">
    <property type="protein sequence ID" value="CAB4935411.1"/>
    <property type="molecule type" value="Genomic_DNA"/>
</dbReference>
<reference evidence="2" key="1">
    <citation type="submission" date="2020-05" db="EMBL/GenBank/DDBJ databases">
        <authorList>
            <person name="Chiriac C."/>
            <person name="Salcher M."/>
            <person name="Ghai R."/>
            <person name="Kavagutti S V."/>
        </authorList>
    </citation>
    <scope>NUCLEOTIDE SEQUENCE</scope>
</reference>
<proteinExistence type="predicted"/>
<feature type="transmembrane region" description="Helical" evidence="1">
    <location>
        <begin position="42"/>
        <end position="63"/>
    </location>
</feature>
<evidence type="ECO:0000313" key="2">
    <source>
        <dbReference type="EMBL" id="CAB4935411.1"/>
    </source>
</evidence>
<gene>
    <name evidence="2" type="ORF">UFOPK3564_02617</name>
</gene>
<organism evidence="2">
    <name type="scientific">freshwater metagenome</name>
    <dbReference type="NCBI Taxonomy" id="449393"/>
    <lineage>
        <taxon>unclassified sequences</taxon>
        <taxon>metagenomes</taxon>
        <taxon>ecological metagenomes</taxon>
    </lineage>
</organism>
<keyword evidence="1" id="KW-0812">Transmembrane</keyword>
<accession>A0A6J7IXK4</accession>
<name>A0A6J7IXK4_9ZZZZ</name>
<protein>
    <submittedName>
        <fullName evidence="2">Unannotated protein</fullName>
    </submittedName>
</protein>
<keyword evidence="1" id="KW-0472">Membrane</keyword>
<evidence type="ECO:0000256" key="1">
    <source>
        <dbReference type="SAM" id="Phobius"/>
    </source>
</evidence>
<sequence>MSGDLTTYLVVGVGGVVALATVVWLIYVPVVQMYPTWWQKTAAGVLATVVVWAFAIGGIYVGLQVVDRFLS</sequence>
<dbReference type="AlphaFoldDB" id="A0A6J7IXK4"/>
<keyword evidence="1" id="KW-1133">Transmembrane helix</keyword>